<dbReference type="AlphaFoldDB" id="A0A9W9CFZ3"/>
<comment type="similarity">
    <text evidence="2">Belongs to the major facilitator superfamily. Sugar transporter (TC 2.A.1.1) family.</text>
</comment>
<dbReference type="OrthoDB" id="6133115at2759"/>
<gene>
    <name evidence="8" type="ORF">N0V89_000565</name>
</gene>
<dbReference type="GO" id="GO:0016020">
    <property type="term" value="C:membrane"/>
    <property type="evidence" value="ECO:0007669"/>
    <property type="project" value="UniProtKB-SubCell"/>
</dbReference>
<keyword evidence="3 6" id="KW-0812">Transmembrane</keyword>
<dbReference type="InterPro" id="IPR036259">
    <property type="entry name" value="MFS_trans_sf"/>
</dbReference>
<sequence length="152" mass="17272">MLVFMILVTVCSALYSTFQSIVAGYAVITFLFLFLGGYVVGLTPIPILYINEIWPSRLRAKGTSVFWVSQAAATCFNQYINPIALEKILWKYYLVYVGVLIGVVGFMFLYVPETKGLSLEEIDRMFDRRQTNEIVLDAAEPQENNERHIVDA</sequence>
<name>A0A9W9CFZ3_9PLEO</name>
<evidence type="ECO:0000259" key="7">
    <source>
        <dbReference type="PROSITE" id="PS50850"/>
    </source>
</evidence>
<dbReference type="InterPro" id="IPR005828">
    <property type="entry name" value="MFS_sugar_transport-like"/>
</dbReference>
<dbReference type="InterPro" id="IPR050360">
    <property type="entry name" value="MFS_Sugar_Transporters"/>
</dbReference>
<dbReference type="PANTHER" id="PTHR48022">
    <property type="entry name" value="PLASTIDIC GLUCOSE TRANSPORTER 4"/>
    <property type="match status" value="1"/>
</dbReference>
<evidence type="ECO:0000313" key="8">
    <source>
        <dbReference type="EMBL" id="KAJ4360006.1"/>
    </source>
</evidence>
<dbReference type="GeneID" id="80904095"/>
<organism evidence="8 9">
    <name type="scientific">Didymosphaeria variabile</name>
    <dbReference type="NCBI Taxonomy" id="1932322"/>
    <lineage>
        <taxon>Eukaryota</taxon>
        <taxon>Fungi</taxon>
        <taxon>Dikarya</taxon>
        <taxon>Ascomycota</taxon>
        <taxon>Pezizomycotina</taxon>
        <taxon>Dothideomycetes</taxon>
        <taxon>Pleosporomycetidae</taxon>
        <taxon>Pleosporales</taxon>
        <taxon>Massarineae</taxon>
        <taxon>Didymosphaeriaceae</taxon>
        <taxon>Didymosphaeria</taxon>
    </lineage>
</organism>
<evidence type="ECO:0000256" key="5">
    <source>
        <dbReference type="ARBA" id="ARBA00023136"/>
    </source>
</evidence>
<dbReference type="Pfam" id="PF00083">
    <property type="entry name" value="Sugar_tr"/>
    <property type="match status" value="1"/>
</dbReference>
<comment type="subcellular location">
    <subcellularLocation>
        <location evidence="1">Membrane</location>
        <topology evidence="1">Multi-pass membrane protein</topology>
    </subcellularLocation>
</comment>
<evidence type="ECO:0000256" key="2">
    <source>
        <dbReference type="ARBA" id="ARBA00010992"/>
    </source>
</evidence>
<protein>
    <recommendedName>
        <fullName evidence="7">Major facilitator superfamily (MFS) profile domain-containing protein</fullName>
    </recommendedName>
</protein>
<dbReference type="EMBL" id="JAPEUX010000001">
    <property type="protein sequence ID" value="KAJ4360006.1"/>
    <property type="molecule type" value="Genomic_DNA"/>
</dbReference>
<reference evidence="8" key="1">
    <citation type="submission" date="2022-10" db="EMBL/GenBank/DDBJ databases">
        <title>Tapping the CABI collections for fungal endophytes: first genome assemblies for Collariella, Neodidymelliopsis, Ascochyta clinopodiicola, Didymella pomorum, Didymosphaeria variabile, Neocosmospora piperis and Neocucurbitaria cava.</title>
        <authorList>
            <person name="Hill R."/>
        </authorList>
    </citation>
    <scope>NUCLEOTIDE SEQUENCE</scope>
    <source>
        <strain evidence="8">IMI 356815</strain>
    </source>
</reference>
<evidence type="ECO:0000256" key="3">
    <source>
        <dbReference type="ARBA" id="ARBA00022692"/>
    </source>
</evidence>
<dbReference type="RefSeq" id="XP_056076208.1">
    <property type="nucleotide sequence ID" value="XM_056209386.1"/>
</dbReference>
<keyword evidence="9" id="KW-1185">Reference proteome</keyword>
<feature type="transmembrane region" description="Helical" evidence="6">
    <location>
        <begin position="92"/>
        <end position="111"/>
    </location>
</feature>
<feature type="domain" description="Major facilitator superfamily (MFS) profile" evidence="7">
    <location>
        <begin position="1"/>
        <end position="152"/>
    </location>
</feature>
<evidence type="ECO:0000313" key="9">
    <source>
        <dbReference type="Proteomes" id="UP001140513"/>
    </source>
</evidence>
<dbReference type="Gene3D" id="1.20.1250.20">
    <property type="entry name" value="MFS general substrate transporter like domains"/>
    <property type="match status" value="1"/>
</dbReference>
<evidence type="ECO:0000256" key="6">
    <source>
        <dbReference type="SAM" id="Phobius"/>
    </source>
</evidence>
<evidence type="ECO:0000256" key="4">
    <source>
        <dbReference type="ARBA" id="ARBA00022989"/>
    </source>
</evidence>
<proteinExistence type="inferred from homology"/>
<accession>A0A9W9CFZ3</accession>
<keyword evidence="4 6" id="KW-1133">Transmembrane helix</keyword>
<dbReference type="PROSITE" id="PS50850">
    <property type="entry name" value="MFS"/>
    <property type="match status" value="1"/>
</dbReference>
<keyword evidence="5 6" id="KW-0472">Membrane</keyword>
<dbReference type="InterPro" id="IPR020846">
    <property type="entry name" value="MFS_dom"/>
</dbReference>
<comment type="caution">
    <text evidence="8">The sequence shown here is derived from an EMBL/GenBank/DDBJ whole genome shotgun (WGS) entry which is preliminary data.</text>
</comment>
<dbReference type="PANTHER" id="PTHR48022:SF52">
    <property type="entry name" value="SUGAR TRANSPORTER, PUTATIVE-RELATED"/>
    <property type="match status" value="1"/>
</dbReference>
<feature type="transmembrane region" description="Helical" evidence="6">
    <location>
        <begin position="23"/>
        <end position="50"/>
    </location>
</feature>
<dbReference type="Proteomes" id="UP001140513">
    <property type="component" value="Unassembled WGS sequence"/>
</dbReference>
<evidence type="ECO:0000256" key="1">
    <source>
        <dbReference type="ARBA" id="ARBA00004141"/>
    </source>
</evidence>
<dbReference type="GO" id="GO:0005351">
    <property type="term" value="F:carbohydrate:proton symporter activity"/>
    <property type="evidence" value="ECO:0007669"/>
    <property type="project" value="TreeGrafter"/>
</dbReference>
<dbReference type="SUPFAM" id="SSF103473">
    <property type="entry name" value="MFS general substrate transporter"/>
    <property type="match status" value="1"/>
</dbReference>